<evidence type="ECO:0000313" key="2">
    <source>
        <dbReference type="EMBL" id="PXX12205.1"/>
    </source>
</evidence>
<keyword evidence="2" id="KW-0378">Hydrolase</keyword>
<gene>
    <name evidence="2" type="ORF">C8E89_102330</name>
</gene>
<dbReference type="PANTHER" id="PTHR12631:SF10">
    <property type="entry name" value="BETA-XYLOSIDASE-LIKE PROTEIN-RELATED"/>
    <property type="match status" value="1"/>
</dbReference>
<comment type="caution">
    <text evidence="2">The sequence shown here is derived from an EMBL/GenBank/DDBJ whole genome shotgun (WGS) entry which is preliminary data.</text>
</comment>
<dbReference type="EMBL" id="QJJU01000002">
    <property type="protein sequence ID" value="PXX12205.1"/>
    <property type="molecule type" value="Genomic_DNA"/>
</dbReference>
<name>A0A318HMJ0_9MYCO</name>
<protein>
    <submittedName>
        <fullName evidence="2">Cellulase (Glycosyl hydrolase family 5)</fullName>
    </submittedName>
</protein>
<dbReference type="SUPFAM" id="SSF51445">
    <property type="entry name" value="(Trans)glycosidases"/>
    <property type="match status" value="1"/>
</dbReference>
<keyword evidence="3" id="KW-1185">Reference proteome</keyword>
<reference evidence="3" key="1">
    <citation type="submission" date="2018-05" db="EMBL/GenBank/DDBJ databases">
        <authorList>
            <person name="Deangelis K."/>
            <person name="Huntemann M."/>
            <person name="Clum A."/>
            <person name="Pillay M."/>
            <person name="Palaniappan K."/>
            <person name="Varghese N."/>
            <person name="Mikhailova N."/>
            <person name="Stamatis D."/>
            <person name="Reddy T."/>
            <person name="Daum C."/>
            <person name="Shapiro N."/>
            <person name="Ivanova N."/>
            <person name="Kyrpides N."/>
            <person name="Woyke T."/>
        </authorList>
    </citation>
    <scope>NUCLEOTIDE SEQUENCE [LARGE SCALE GENOMIC DNA]</scope>
    <source>
        <strain evidence="3">GAS496</strain>
    </source>
</reference>
<accession>A0A318HMJ0</accession>
<evidence type="ECO:0000256" key="1">
    <source>
        <dbReference type="SAM" id="SignalP"/>
    </source>
</evidence>
<dbReference type="GO" id="GO:0004553">
    <property type="term" value="F:hydrolase activity, hydrolyzing O-glycosyl compounds"/>
    <property type="evidence" value="ECO:0007669"/>
    <property type="project" value="TreeGrafter"/>
</dbReference>
<feature type="chain" id="PRO_5039318592" evidence="1">
    <location>
        <begin position="27"/>
        <end position="348"/>
    </location>
</feature>
<dbReference type="InterPro" id="IPR017853">
    <property type="entry name" value="GH"/>
</dbReference>
<dbReference type="Gene3D" id="3.20.20.80">
    <property type="entry name" value="Glycosidases"/>
    <property type="match status" value="1"/>
</dbReference>
<organism evidence="2 3">
    <name type="scientific">Mycolicibacterium moriokaense</name>
    <dbReference type="NCBI Taxonomy" id="39691"/>
    <lineage>
        <taxon>Bacteria</taxon>
        <taxon>Bacillati</taxon>
        <taxon>Actinomycetota</taxon>
        <taxon>Actinomycetes</taxon>
        <taxon>Mycobacteriales</taxon>
        <taxon>Mycobacteriaceae</taxon>
        <taxon>Mycolicibacterium</taxon>
    </lineage>
</organism>
<reference evidence="2 3" key="2">
    <citation type="submission" date="2018-06" db="EMBL/GenBank/DDBJ databases">
        <title>Sequencing of bacterial isolates from soil warming experiment in Harvard Forest, Massachusetts, USA.</title>
        <authorList>
            <person name="Deangelis K.PhD."/>
        </authorList>
    </citation>
    <scope>NUCLEOTIDE SEQUENCE [LARGE SCALE GENOMIC DNA]</scope>
    <source>
        <strain evidence="2 3">GAS496</strain>
    </source>
</reference>
<proteinExistence type="predicted"/>
<sequence>MHSAMSRIVARAGAVLLLVAAMTVTGQHSKAEAVTPAQDGYGFSVGAPMTYMSTADADGELDAAAKTNATWLRVLIDWHLVEPMPGAFDWGYVDHWINGARQRGLNVLGVIAYTPDWARAPGSYFTAPPIDPNAFATFAKKVVQRYRDRVSDWEIWNEPNVPLFFGDVPDRAARYTELLKAAYPAIKASQPNSTVVVAGLSPAWAPDDPPTFVNAMYQLGAKGSFDAMAMHPYVYPNGLAGDDRNGWSDVERVHQLMVDNGDGGKKIWMTEIGAPTCAPEASGVSQDQQAREITDMLWKASASRFSGPVFIFSIRDIDSADQENDQNNFGALLTSDWQPKVAAGVLAR</sequence>
<dbReference type="PANTHER" id="PTHR12631">
    <property type="entry name" value="ALPHA-L-IDURONIDASE"/>
    <property type="match status" value="1"/>
</dbReference>
<keyword evidence="1" id="KW-0732">Signal</keyword>
<feature type="signal peptide" evidence="1">
    <location>
        <begin position="1"/>
        <end position="26"/>
    </location>
</feature>
<evidence type="ECO:0000313" key="3">
    <source>
        <dbReference type="Proteomes" id="UP000247781"/>
    </source>
</evidence>
<dbReference type="Proteomes" id="UP000247781">
    <property type="component" value="Unassembled WGS sequence"/>
</dbReference>
<dbReference type="AlphaFoldDB" id="A0A318HMJ0"/>
<dbReference type="InterPro" id="IPR051923">
    <property type="entry name" value="Glycosyl_Hydrolase_39"/>
</dbReference>